<dbReference type="EMBL" id="AFVJ01000006">
    <property type="protein sequence ID" value="EGS29500.1"/>
    <property type="molecule type" value="Genomic_DNA"/>
</dbReference>
<evidence type="ECO:0000313" key="2">
    <source>
        <dbReference type="Proteomes" id="UP000005055"/>
    </source>
</evidence>
<proteinExistence type="predicted"/>
<protein>
    <submittedName>
        <fullName evidence="1">Uncharacterized protein</fullName>
    </submittedName>
</protein>
<accession>F9QCN3</accession>
<evidence type="ECO:0000313" key="1">
    <source>
        <dbReference type="EMBL" id="EGS29500.1"/>
    </source>
</evidence>
<organism evidence="1 2">
    <name type="scientific">Mycoplasmopsis anatis 1340</name>
    <dbReference type="NCBI Taxonomy" id="1034808"/>
    <lineage>
        <taxon>Bacteria</taxon>
        <taxon>Bacillati</taxon>
        <taxon>Mycoplasmatota</taxon>
        <taxon>Mycoplasmoidales</taxon>
        <taxon>Metamycoplasmataceae</taxon>
        <taxon>Mycoplasmopsis</taxon>
    </lineage>
</organism>
<sequence>MAKTKYELHKIKLTKVYDKTKGWYIKTLPNKTKIDNLG</sequence>
<comment type="caution">
    <text evidence="1">The sequence shown here is derived from an EMBL/GenBank/DDBJ whole genome shotgun (WGS) entry which is preliminary data.</text>
</comment>
<keyword evidence="2" id="KW-1185">Reference proteome</keyword>
<dbReference type="AlphaFoldDB" id="F9QCN3"/>
<reference evidence="1 2" key="1">
    <citation type="journal article" date="2011" name="J. Bacteriol.">
        <title>Genome Sequence of Duck Pathogen Mycoplasma anatis Strain 1340.</title>
        <authorList>
            <person name="Guo Z."/>
            <person name="Chen P."/>
            <person name="Ren P."/>
            <person name="Kuang S."/>
            <person name="Zhou Z."/>
            <person name="Li Z."/>
            <person name="Liu M."/>
            <person name="Shi D."/>
            <person name="Xiao Y."/>
            <person name="Wang X."/>
            <person name="Zhou R."/>
            <person name="Jin H."/>
            <person name="Bi D."/>
        </authorList>
    </citation>
    <scope>NUCLEOTIDE SEQUENCE [LARGE SCALE GENOMIC DNA]</scope>
    <source>
        <strain evidence="1 2">1340</strain>
    </source>
</reference>
<name>F9QCN3_9BACT</name>
<gene>
    <name evidence="1" type="ORF">GIG_00947</name>
</gene>
<dbReference type="Proteomes" id="UP000005055">
    <property type="component" value="Unassembled WGS sequence"/>
</dbReference>